<protein>
    <submittedName>
        <fullName evidence="1">Uncharacterized protein</fullName>
    </submittedName>
</protein>
<comment type="caution">
    <text evidence="1">The sequence shown here is derived from an EMBL/GenBank/DDBJ whole genome shotgun (WGS) entry which is preliminary data.</text>
</comment>
<gene>
    <name evidence="1" type="ORF">HPB49_004769</name>
</gene>
<reference evidence="1" key="1">
    <citation type="submission" date="2020-05" db="EMBL/GenBank/DDBJ databases">
        <title>Large-scale comparative analyses of tick genomes elucidate their genetic diversity and vector capacities.</title>
        <authorList>
            <person name="Jia N."/>
            <person name="Wang J."/>
            <person name="Shi W."/>
            <person name="Du L."/>
            <person name="Sun Y."/>
            <person name="Zhan W."/>
            <person name="Jiang J."/>
            <person name="Wang Q."/>
            <person name="Zhang B."/>
            <person name="Ji P."/>
            <person name="Sakyi L.B."/>
            <person name="Cui X."/>
            <person name="Yuan T."/>
            <person name="Jiang B."/>
            <person name="Yang W."/>
            <person name="Lam T.T.-Y."/>
            <person name="Chang Q."/>
            <person name="Ding S."/>
            <person name="Wang X."/>
            <person name="Zhu J."/>
            <person name="Ruan X."/>
            <person name="Zhao L."/>
            <person name="Wei J."/>
            <person name="Que T."/>
            <person name="Du C."/>
            <person name="Cheng J."/>
            <person name="Dai P."/>
            <person name="Han X."/>
            <person name="Huang E."/>
            <person name="Gao Y."/>
            <person name="Liu J."/>
            <person name="Shao H."/>
            <person name="Ye R."/>
            <person name="Li L."/>
            <person name="Wei W."/>
            <person name="Wang X."/>
            <person name="Wang C."/>
            <person name="Yang T."/>
            <person name="Huo Q."/>
            <person name="Li W."/>
            <person name="Guo W."/>
            <person name="Chen H."/>
            <person name="Zhou L."/>
            <person name="Ni X."/>
            <person name="Tian J."/>
            <person name="Zhou Y."/>
            <person name="Sheng Y."/>
            <person name="Liu T."/>
            <person name="Pan Y."/>
            <person name="Xia L."/>
            <person name="Li J."/>
            <person name="Zhao F."/>
            <person name="Cao W."/>
        </authorList>
    </citation>
    <scope>NUCLEOTIDE SEQUENCE</scope>
    <source>
        <strain evidence="1">Dsil-2018</strain>
    </source>
</reference>
<accession>A0ACB8DAU4</accession>
<evidence type="ECO:0000313" key="1">
    <source>
        <dbReference type="EMBL" id="KAH7965224.1"/>
    </source>
</evidence>
<dbReference type="Proteomes" id="UP000821865">
    <property type="component" value="Chromosome 2"/>
</dbReference>
<evidence type="ECO:0000313" key="2">
    <source>
        <dbReference type="Proteomes" id="UP000821865"/>
    </source>
</evidence>
<proteinExistence type="predicted"/>
<organism evidence="1 2">
    <name type="scientific">Dermacentor silvarum</name>
    <name type="common">Tick</name>
    <dbReference type="NCBI Taxonomy" id="543639"/>
    <lineage>
        <taxon>Eukaryota</taxon>
        <taxon>Metazoa</taxon>
        <taxon>Ecdysozoa</taxon>
        <taxon>Arthropoda</taxon>
        <taxon>Chelicerata</taxon>
        <taxon>Arachnida</taxon>
        <taxon>Acari</taxon>
        <taxon>Parasitiformes</taxon>
        <taxon>Ixodida</taxon>
        <taxon>Ixodoidea</taxon>
        <taxon>Ixodidae</taxon>
        <taxon>Rhipicephalinae</taxon>
        <taxon>Dermacentor</taxon>
    </lineage>
</organism>
<keyword evidence="2" id="KW-1185">Reference proteome</keyword>
<name>A0ACB8DAU4_DERSI</name>
<sequence length="60" mass="7068">MASRNKNKPRLSQRAKQERRKDMSEIQEKMFSVVVPVIATFAMLVVLIIYIKTRPRTTDF</sequence>
<dbReference type="EMBL" id="CM023471">
    <property type="protein sequence ID" value="KAH7965224.1"/>
    <property type="molecule type" value="Genomic_DNA"/>
</dbReference>